<dbReference type="Proteomes" id="UP000638313">
    <property type="component" value="Unassembled WGS sequence"/>
</dbReference>
<name>A0A919B3W5_9ACTN</name>
<evidence type="ECO:0000313" key="1">
    <source>
        <dbReference type="EMBL" id="GHF48627.1"/>
    </source>
</evidence>
<organism evidence="1 2">
    <name type="scientific">Streptomyces mashuensis</name>
    <dbReference type="NCBI Taxonomy" id="33904"/>
    <lineage>
        <taxon>Bacteria</taxon>
        <taxon>Bacillati</taxon>
        <taxon>Actinomycetota</taxon>
        <taxon>Actinomycetes</taxon>
        <taxon>Kitasatosporales</taxon>
        <taxon>Streptomycetaceae</taxon>
        <taxon>Streptomyces</taxon>
    </lineage>
</organism>
<keyword evidence="2" id="KW-1185">Reference proteome</keyword>
<protein>
    <submittedName>
        <fullName evidence="1">Uncharacterized protein</fullName>
    </submittedName>
</protein>
<gene>
    <name evidence="1" type="ORF">GCM10010218_32640</name>
</gene>
<proteinExistence type="predicted"/>
<dbReference type="EMBL" id="BNBD01000005">
    <property type="protein sequence ID" value="GHF48627.1"/>
    <property type="molecule type" value="Genomic_DNA"/>
</dbReference>
<evidence type="ECO:0000313" key="2">
    <source>
        <dbReference type="Proteomes" id="UP000638313"/>
    </source>
</evidence>
<reference evidence="1" key="1">
    <citation type="journal article" date="2014" name="Int. J. Syst. Evol. Microbiol.">
        <title>Complete genome sequence of Corynebacterium casei LMG S-19264T (=DSM 44701T), isolated from a smear-ripened cheese.</title>
        <authorList>
            <consortium name="US DOE Joint Genome Institute (JGI-PGF)"/>
            <person name="Walter F."/>
            <person name="Albersmeier A."/>
            <person name="Kalinowski J."/>
            <person name="Ruckert C."/>
        </authorList>
    </citation>
    <scope>NUCLEOTIDE SEQUENCE</scope>
    <source>
        <strain evidence="1">JCM 4059</strain>
    </source>
</reference>
<comment type="caution">
    <text evidence="1">The sequence shown here is derived from an EMBL/GenBank/DDBJ whole genome shotgun (WGS) entry which is preliminary data.</text>
</comment>
<sequence>MMVRVSEENVFESVSRLYQEFMELPFPPGLAGADRAGHDLVLLDSDTAACIFVWIENGGELQARSRSILLRCIARLERVIPALGEADHPEYWHRLREMAHLVADAPHT</sequence>
<accession>A0A919B3W5</accession>
<dbReference type="AlphaFoldDB" id="A0A919B3W5"/>
<reference evidence="1" key="2">
    <citation type="submission" date="2020-09" db="EMBL/GenBank/DDBJ databases">
        <authorList>
            <person name="Sun Q."/>
            <person name="Ohkuma M."/>
        </authorList>
    </citation>
    <scope>NUCLEOTIDE SEQUENCE</scope>
    <source>
        <strain evidence="1">JCM 4059</strain>
    </source>
</reference>